<dbReference type="PANTHER" id="PTHR43289">
    <property type="entry name" value="MITOGEN-ACTIVATED PROTEIN KINASE KINASE KINASE 20-RELATED"/>
    <property type="match status" value="1"/>
</dbReference>
<dbReference type="Proteomes" id="UP001500620">
    <property type="component" value="Unassembled WGS sequence"/>
</dbReference>
<dbReference type="Gene3D" id="3.30.200.20">
    <property type="entry name" value="Phosphorylase Kinase, domain 1"/>
    <property type="match status" value="1"/>
</dbReference>
<keyword evidence="8" id="KW-1133">Transmembrane helix</keyword>
<dbReference type="InterPro" id="IPR008271">
    <property type="entry name" value="Ser/Thr_kinase_AS"/>
</dbReference>
<protein>
    <recommendedName>
        <fullName evidence="1">non-specific serine/threonine protein kinase</fullName>
        <ecNumber evidence="1">2.7.11.1</ecNumber>
    </recommendedName>
</protein>
<dbReference type="EC" id="2.7.11.1" evidence="1"/>
<keyword evidence="2" id="KW-0723">Serine/threonine-protein kinase</keyword>
<dbReference type="PROSITE" id="PS50011">
    <property type="entry name" value="PROTEIN_KINASE_DOM"/>
    <property type="match status" value="1"/>
</dbReference>
<keyword evidence="8" id="KW-0472">Membrane</keyword>
<evidence type="ECO:0000256" key="8">
    <source>
        <dbReference type="SAM" id="Phobius"/>
    </source>
</evidence>
<keyword evidence="3" id="KW-0808">Transferase</keyword>
<feature type="transmembrane region" description="Helical" evidence="8">
    <location>
        <begin position="267"/>
        <end position="288"/>
    </location>
</feature>
<reference evidence="11" key="1">
    <citation type="journal article" date="2019" name="Int. J. Syst. Evol. Microbiol.">
        <title>The Global Catalogue of Microorganisms (GCM) 10K type strain sequencing project: providing services to taxonomists for standard genome sequencing and annotation.</title>
        <authorList>
            <consortium name="The Broad Institute Genomics Platform"/>
            <consortium name="The Broad Institute Genome Sequencing Center for Infectious Disease"/>
            <person name="Wu L."/>
            <person name="Ma J."/>
        </authorList>
    </citation>
    <scope>NUCLEOTIDE SEQUENCE [LARGE SCALE GENOMIC DNA]</scope>
    <source>
        <strain evidence="11">JCM 17441</strain>
    </source>
</reference>
<evidence type="ECO:0000256" key="5">
    <source>
        <dbReference type="ARBA" id="ARBA00022777"/>
    </source>
</evidence>
<evidence type="ECO:0000256" key="3">
    <source>
        <dbReference type="ARBA" id="ARBA00022679"/>
    </source>
</evidence>
<dbReference type="InterPro" id="IPR011009">
    <property type="entry name" value="Kinase-like_dom_sf"/>
</dbReference>
<keyword evidence="5" id="KW-0418">Kinase</keyword>
<sequence length="292" mass="30956">MRIDRYRLDRVIGTGGMSRVWLAHDDLLDRPVAVKEILPVAGLDVAAGTRTVAEARAAARLAHPNVVRVYDVLLGGGRAWIIMEHVPCRDLEALVRERGPLPPAEAARVGLAVLTGLDAAHRAGVLHRDVKPHNVLIADDGRILLGDFGVALLADRVQGPESGPLVASPGYVAPERARDGESSAAGDLWSFGATLYFCLEARPPFARPTAAEQLAAPFAGPPDPMVNAGPLEPVVAELLQVDPARRPSAIEAAERIRALQRVHRSPAVVFVAWVMAFALLGGIAAALLTSLA</sequence>
<dbReference type="EMBL" id="BAABAT010000021">
    <property type="protein sequence ID" value="GAA4255383.1"/>
    <property type="molecule type" value="Genomic_DNA"/>
</dbReference>
<dbReference type="InterPro" id="IPR000719">
    <property type="entry name" value="Prot_kinase_dom"/>
</dbReference>
<keyword evidence="4 7" id="KW-0547">Nucleotide-binding</keyword>
<gene>
    <name evidence="10" type="ORF">GCM10022255_064010</name>
</gene>
<dbReference type="Pfam" id="PF00069">
    <property type="entry name" value="Pkinase"/>
    <property type="match status" value="1"/>
</dbReference>
<accession>A0ABP8DGK1</accession>
<organism evidence="10 11">
    <name type="scientific">Dactylosporangium darangshiense</name>
    <dbReference type="NCBI Taxonomy" id="579108"/>
    <lineage>
        <taxon>Bacteria</taxon>
        <taxon>Bacillati</taxon>
        <taxon>Actinomycetota</taxon>
        <taxon>Actinomycetes</taxon>
        <taxon>Micromonosporales</taxon>
        <taxon>Micromonosporaceae</taxon>
        <taxon>Dactylosporangium</taxon>
    </lineage>
</organism>
<evidence type="ECO:0000256" key="2">
    <source>
        <dbReference type="ARBA" id="ARBA00022527"/>
    </source>
</evidence>
<comment type="caution">
    <text evidence="10">The sequence shown here is derived from an EMBL/GenBank/DDBJ whole genome shotgun (WGS) entry which is preliminary data.</text>
</comment>
<dbReference type="Gene3D" id="1.10.510.10">
    <property type="entry name" value="Transferase(Phosphotransferase) domain 1"/>
    <property type="match status" value="1"/>
</dbReference>
<dbReference type="PANTHER" id="PTHR43289:SF6">
    <property type="entry name" value="SERINE_THREONINE-PROTEIN KINASE NEKL-3"/>
    <property type="match status" value="1"/>
</dbReference>
<name>A0ABP8DGK1_9ACTN</name>
<dbReference type="SMART" id="SM00220">
    <property type="entry name" value="S_TKc"/>
    <property type="match status" value="1"/>
</dbReference>
<dbReference type="PROSITE" id="PS00107">
    <property type="entry name" value="PROTEIN_KINASE_ATP"/>
    <property type="match status" value="1"/>
</dbReference>
<evidence type="ECO:0000313" key="11">
    <source>
        <dbReference type="Proteomes" id="UP001500620"/>
    </source>
</evidence>
<evidence type="ECO:0000256" key="4">
    <source>
        <dbReference type="ARBA" id="ARBA00022741"/>
    </source>
</evidence>
<proteinExistence type="predicted"/>
<evidence type="ECO:0000313" key="10">
    <source>
        <dbReference type="EMBL" id="GAA4255383.1"/>
    </source>
</evidence>
<keyword evidence="6 7" id="KW-0067">ATP-binding</keyword>
<dbReference type="SUPFAM" id="SSF56112">
    <property type="entry name" value="Protein kinase-like (PK-like)"/>
    <property type="match status" value="1"/>
</dbReference>
<dbReference type="CDD" id="cd14014">
    <property type="entry name" value="STKc_PknB_like"/>
    <property type="match status" value="1"/>
</dbReference>
<keyword evidence="11" id="KW-1185">Reference proteome</keyword>
<feature type="domain" description="Protein kinase" evidence="9">
    <location>
        <begin position="6"/>
        <end position="268"/>
    </location>
</feature>
<dbReference type="PROSITE" id="PS00108">
    <property type="entry name" value="PROTEIN_KINASE_ST"/>
    <property type="match status" value="1"/>
</dbReference>
<evidence type="ECO:0000256" key="1">
    <source>
        <dbReference type="ARBA" id="ARBA00012513"/>
    </source>
</evidence>
<dbReference type="InterPro" id="IPR017441">
    <property type="entry name" value="Protein_kinase_ATP_BS"/>
</dbReference>
<keyword evidence="8" id="KW-0812">Transmembrane</keyword>
<feature type="binding site" evidence="7">
    <location>
        <position position="35"/>
    </location>
    <ligand>
        <name>ATP</name>
        <dbReference type="ChEBI" id="CHEBI:30616"/>
    </ligand>
</feature>
<evidence type="ECO:0000256" key="6">
    <source>
        <dbReference type="ARBA" id="ARBA00022840"/>
    </source>
</evidence>
<evidence type="ECO:0000259" key="9">
    <source>
        <dbReference type="PROSITE" id="PS50011"/>
    </source>
</evidence>
<evidence type="ECO:0000256" key="7">
    <source>
        <dbReference type="PROSITE-ProRule" id="PRU10141"/>
    </source>
</evidence>